<evidence type="ECO:0000256" key="1">
    <source>
        <dbReference type="SAM" id="MobiDB-lite"/>
    </source>
</evidence>
<name>A0A328ESG9_9CHLR</name>
<feature type="region of interest" description="Disordered" evidence="1">
    <location>
        <begin position="37"/>
        <end position="56"/>
    </location>
</feature>
<organism evidence="3 4">
    <name type="scientific">Dehalococcoides mccartyi</name>
    <dbReference type="NCBI Taxonomy" id="61435"/>
    <lineage>
        <taxon>Bacteria</taxon>
        <taxon>Bacillati</taxon>
        <taxon>Chloroflexota</taxon>
        <taxon>Dehalococcoidia</taxon>
        <taxon>Dehalococcoidales</taxon>
        <taxon>Dehalococcoidaceae</taxon>
        <taxon>Dehalococcoides</taxon>
    </lineage>
</organism>
<proteinExistence type="predicted"/>
<dbReference type="Proteomes" id="UP000249146">
    <property type="component" value="Unassembled WGS sequence"/>
</dbReference>
<dbReference type="EMBL" id="QGLD01000010">
    <property type="protein sequence ID" value="RAL70483.1"/>
    <property type="molecule type" value="Genomic_DNA"/>
</dbReference>
<dbReference type="Proteomes" id="UP000248786">
    <property type="component" value="Unassembled WGS sequence"/>
</dbReference>
<evidence type="ECO:0000313" key="3">
    <source>
        <dbReference type="EMBL" id="RAL70483.1"/>
    </source>
</evidence>
<reference evidence="4 5" key="1">
    <citation type="submission" date="2018-05" db="EMBL/GenBank/DDBJ databases">
        <title>Draft genome sequences of Dehalococcoides mccartyi strains RC and KS.</title>
        <authorList>
            <person name="Higgins S.A."/>
            <person name="Padilla-Crespo E."/>
            <person name="Loeffler F.E."/>
        </authorList>
    </citation>
    <scope>NUCLEOTIDE SEQUENCE [LARGE SCALE GENOMIC DNA]</scope>
    <source>
        <strain evidence="3 4">KS</strain>
        <strain evidence="2 5">RC</strain>
    </source>
</reference>
<protein>
    <submittedName>
        <fullName evidence="3">Uncharacterized protein</fullName>
    </submittedName>
</protein>
<sequence>MTQTHFSKFAGSYLNILSHFSNFIPECQSYLPQISENNPRRRGIEPLTNPYTFQAP</sequence>
<gene>
    <name evidence="3" type="ORF">C1G86_1050</name>
    <name evidence="2" type="ORF">C1G87_1022</name>
</gene>
<dbReference type="AlphaFoldDB" id="A0A328ESG9"/>
<dbReference type="EMBL" id="QGLC01000010">
    <property type="protein sequence ID" value="RAL69301.1"/>
    <property type="molecule type" value="Genomic_DNA"/>
</dbReference>
<evidence type="ECO:0000313" key="2">
    <source>
        <dbReference type="EMBL" id="RAL69301.1"/>
    </source>
</evidence>
<evidence type="ECO:0000313" key="4">
    <source>
        <dbReference type="Proteomes" id="UP000248786"/>
    </source>
</evidence>
<evidence type="ECO:0000313" key="5">
    <source>
        <dbReference type="Proteomes" id="UP000249146"/>
    </source>
</evidence>
<comment type="caution">
    <text evidence="3">The sequence shown here is derived from an EMBL/GenBank/DDBJ whole genome shotgun (WGS) entry which is preliminary data.</text>
</comment>
<accession>A0A328ESG9</accession>